<dbReference type="Proteomes" id="UP000007073">
    <property type="component" value="Chromosome"/>
</dbReference>
<reference evidence="2 3" key="1">
    <citation type="submission" date="2005-10" db="EMBL/GenBank/DDBJ databases">
        <title>Complete sequence of Geobacter metallireducens GS-15.</title>
        <authorList>
            <consortium name="US DOE Joint Genome Institute"/>
            <person name="Copeland A."/>
            <person name="Lucas S."/>
            <person name="Lapidus A."/>
            <person name="Barry K."/>
            <person name="Detter J.C."/>
            <person name="Glavina T."/>
            <person name="Hammon N."/>
            <person name="Israni S."/>
            <person name="Pitluck S."/>
            <person name="Di Bartolo G."/>
            <person name="Chain P."/>
            <person name="Schmutz J."/>
            <person name="Larimer F."/>
            <person name="Land M."/>
            <person name="Kyrpides N."/>
            <person name="Ivanova N."/>
            <person name="Richardson P."/>
        </authorList>
    </citation>
    <scope>NUCLEOTIDE SEQUENCE [LARGE SCALE GENOMIC DNA]</scope>
    <source>
        <strain evidence="3">ATCC 53774 / DSM 7210 / GS-15</strain>
    </source>
</reference>
<gene>
    <name evidence="2" type="ordered locus">Gmet_3452</name>
</gene>
<dbReference type="SUPFAM" id="SSF117074">
    <property type="entry name" value="Hypothetical protein PA1324"/>
    <property type="match status" value="1"/>
</dbReference>
<evidence type="ECO:0000256" key="1">
    <source>
        <dbReference type="SAM" id="SignalP"/>
    </source>
</evidence>
<keyword evidence="3" id="KW-1185">Reference proteome</keyword>
<dbReference type="KEGG" id="gme:Gmet_3452"/>
<dbReference type="EMBL" id="CP000148">
    <property type="protein sequence ID" value="ABB33661.1"/>
    <property type="molecule type" value="Genomic_DNA"/>
</dbReference>
<dbReference type="STRING" id="269799.Gmet_3452"/>
<dbReference type="HOGENOM" id="CLU_936149_0_0_7"/>
<organism evidence="2 3">
    <name type="scientific">Geobacter metallireducens (strain ATCC 53774 / DSM 7210 / GS-15)</name>
    <dbReference type="NCBI Taxonomy" id="269799"/>
    <lineage>
        <taxon>Bacteria</taxon>
        <taxon>Pseudomonadati</taxon>
        <taxon>Thermodesulfobacteriota</taxon>
        <taxon>Desulfuromonadia</taxon>
        <taxon>Geobacterales</taxon>
        <taxon>Geobacteraceae</taxon>
        <taxon>Geobacter</taxon>
    </lineage>
</organism>
<dbReference type="PROSITE" id="PS51257">
    <property type="entry name" value="PROKAR_LIPOPROTEIN"/>
    <property type="match status" value="1"/>
</dbReference>
<evidence type="ECO:0000313" key="3">
    <source>
        <dbReference type="Proteomes" id="UP000007073"/>
    </source>
</evidence>
<reference evidence="2 3" key="2">
    <citation type="journal article" date="2009" name="BMC Microbiol.">
        <title>The genome sequence of Geobacter metallireducens: features of metabolism, physiology and regulation common and dissimilar to Geobacter sulfurreducens.</title>
        <authorList>
            <person name="Aklujkar M."/>
            <person name="Krushkal J."/>
            <person name="DiBartolo G."/>
            <person name="Lapidus A."/>
            <person name="Land M.L."/>
            <person name="Lovley D.R."/>
        </authorList>
    </citation>
    <scope>NUCLEOTIDE SEQUENCE [LARGE SCALE GENOMIC DNA]</scope>
    <source>
        <strain evidence="3">ATCC 53774 / DSM 7210 / GS-15</strain>
    </source>
</reference>
<accession>Q39Q13</accession>
<dbReference type="AlphaFoldDB" id="Q39Q13"/>
<evidence type="ECO:0000313" key="2">
    <source>
        <dbReference type="EMBL" id="ABB33661.1"/>
    </source>
</evidence>
<keyword evidence="2" id="KW-0449">Lipoprotein</keyword>
<dbReference type="eggNOG" id="COG1075">
    <property type="taxonomic scope" value="Bacteria"/>
</dbReference>
<proteinExistence type="predicted"/>
<protein>
    <submittedName>
        <fullName evidence="2">Lipoprotein, putative</fullName>
    </submittedName>
</protein>
<feature type="chain" id="PRO_5004223142" evidence="1">
    <location>
        <begin position="18"/>
        <end position="282"/>
    </location>
</feature>
<keyword evidence="1" id="KW-0732">Signal</keyword>
<dbReference type="RefSeq" id="WP_004513903.1">
    <property type="nucleotide sequence ID" value="NC_007517.1"/>
</dbReference>
<feature type="signal peptide" evidence="1">
    <location>
        <begin position="1"/>
        <end position="17"/>
    </location>
</feature>
<sequence>MKRVIVAVLIPMAVTIAGCGGGGGSSSPATTAISGTVADGYLIGAEVFLDKNGNYQWDSGEPKTTTDANGAYRMTVSAADASMYPVVVRAIAGTTIDKDTNTAVANGYVMSAPAGHPGFISPMTTLVREKMTANPAMTLTDAMTQLRNQMNLPEGIDVMADYMAQSQSGTNGASYQTMHSIAQQMAGLMGGQANLVMTGSSVQVNRYRGMMATINANMPGIAANVTNSPFMTTMMTTMQSQIGAIPTTGGFVNYSAMFRNMTSSRYFWSNTTPMTPMRGGMM</sequence>
<name>Q39Q13_GEOMG</name>